<dbReference type="EMBL" id="FXTD01000015">
    <property type="protein sequence ID" value="SMO89969.1"/>
    <property type="molecule type" value="Genomic_DNA"/>
</dbReference>
<name>A0A521F1B3_9EURY</name>
<dbReference type="Proteomes" id="UP000319712">
    <property type="component" value="Unassembled WGS sequence"/>
</dbReference>
<evidence type="ECO:0000313" key="3">
    <source>
        <dbReference type="Proteomes" id="UP000319712"/>
    </source>
</evidence>
<proteinExistence type="predicted"/>
<feature type="transmembrane region" description="Helical" evidence="1">
    <location>
        <begin position="40"/>
        <end position="58"/>
    </location>
</feature>
<evidence type="ECO:0000313" key="2">
    <source>
        <dbReference type="EMBL" id="SMO89969.1"/>
    </source>
</evidence>
<dbReference type="AlphaFoldDB" id="A0A521F1B3"/>
<evidence type="ECO:0000256" key="1">
    <source>
        <dbReference type="SAM" id="Phobius"/>
    </source>
</evidence>
<keyword evidence="1" id="KW-0812">Transmembrane</keyword>
<keyword evidence="1" id="KW-1133">Transmembrane helix</keyword>
<keyword evidence="1" id="KW-0472">Membrane</keyword>
<sequence>MRDAIAETLPGWATYLAVVFTVVLGFLVGDFFGLGILSRVVVTLVIYVIFSKTLGLILN</sequence>
<accession>A0A521F1B3</accession>
<keyword evidence="3" id="KW-1185">Reference proteome</keyword>
<organism evidence="2 3">
    <name type="scientific">Halorubrum cibi</name>
    <dbReference type="NCBI Taxonomy" id="413815"/>
    <lineage>
        <taxon>Archaea</taxon>
        <taxon>Methanobacteriati</taxon>
        <taxon>Methanobacteriota</taxon>
        <taxon>Stenosarchaea group</taxon>
        <taxon>Halobacteria</taxon>
        <taxon>Halobacteriales</taxon>
        <taxon>Haloferacaceae</taxon>
        <taxon>Halorubrum</taxon>
    </lineage>
</organism>
<feature type="transmembrane region" description="Helical" evidence="1">
    <location>
        <begin position="12"/>
        <end position="34"/>
    </location>
</feature>
<gene>
    <name evidence="2" type="ORF">SAMN06264867_1152</name>
</gene>
<reference evidence="2 3" key="1">
    <citation type="submission" date="2017-05" db="EMBL/GenBank/DDBJ databases">
        <authorList>
            <person name="Varghese N."/>
            <person name="Submissions S."/>
        </authorList>
    </citation>
    <scope>NUCLEOTIDE SEQUENCE [LARGE SCALE GENOMIC DNA]</scope>
    <source>
        <strain evidence="2 3">DSM 19504</strain>
    </source>
</reference>
<protein>
    <submittedName>
        <fullName evidence="2">Uncharacterized protein</fullName>
    </submittedName>
</protein>